<evidence type="ECO:0000313" key="1">
    <source>
        <dbReference type="EMBL" id="MBH8565915.1"/>
    </source>
</evidence>
<organism evidence="1 2">
    <name type="scientific">Amazonocrinis nigriterrae CENA67</name>
    <dbReference type="NCBI Taxonomy" id="2794033"/>
    <lineage>
        <taxon>Bacteria</taxon>
        <taxon>Bacillati</taxon>
        <taxon>Cyanobacteriota</taxon>
        <taxon>Cyanophyceae</taxon>
        <taxon>Nostocales</taxon>
        <taxon>Nostocaceae</taxon>
        <taxon>Amazonocrinis</taxon>
        <taxon>Amazonocrinis nigriterrae</taxon>
    </lineage>
</organism>
<protein>
    <submittedName>
        <fullName evidence="1">Uncharacterized protein</fullName>
    </submittedName>
</protein>
<keyword evidence="2" id="KW-1185">Reference proteome</keyword>
<dbReference type="Proteomes" id="UP000632766">
    <property type="component" value="Unassembled WGS sequence"/>
</dbReference>
<proteinExistence type="predicted"/>
<evidence type="ECO:0000313" key="2">
    <source>
        <dbReference type="Proteomes" id="UP000632766"/>
    </source>
</evidence>
<name>A0A8J7LBN5_9NOST</name>
<sequence>MVKAKYIKDHVTGYGKDVSRATRNKFDISNQLIVKAALGDEKSLTQIADMGKLGERLQMTLPTIKDHLKNYIQGNTQYNQALSELYKEGGKGALAIDKAASDLTLENTRFNNLLEEYKERLFTSLEAEENRHLDQMDTIELQAWVDSQMKEIDYKVQMENISNKPYVAQLKADQDYENKKIQHILEHGSDSDLSLIPRKHYITNPLSRMWQNIRDLFS</sequence>
<gene>
    <name evidence="1" type="ORF">I8748_27740</name>
</gene>
<comment type="caution">
    <text evidence="1">The sequence shown here is derived from an EMBL/GenBank/DDBJ whole genome shotgun (WGS) entry which is preliminary data.</text>
</comment>
<accession>A0A8J7LBN5</accession>
<dbReference type="AlphaFoldDB" id="A0A8J7LBN5"/>
<dbReference type="RefSeq" id="WP_198127698.1">
    <property type="nucleotide sequence ID" value="NZ_JAECZC010000076.1"/>
</dbReference>
<dbReference type="EMBL" id="JAECZC010000076">
    <property type="protein sequence ID" value="MBH8565915.1"/>
    <property type="molecule type" value="Genomic_DNA"/>
</dbReference>
<reference evidence="1 2" key="1">
    <citation type="journal article" date="2021" name="Int. J. Syst. Evol. Microbiol.">
        <title>Amazonocrinis nigriterrae gen. nov., sp. nov., Atlanticothrix silvestris gen. nov., sp. nov. and Dendronalium phyllosphericum gen. nov., sp. nov., nostocacean cyanobacteria from Brazilian environments.</title>
        <authorList>
            <person name="Alvarenga D.O."/>
            <person name="Andreote A.P.D."/>
            <person name="Branco L.H.Z."/>
            <person name="Delbaje E."/>
            <person name="Cruz R.B."/>
            <person name="Varani A.M."/>
            <person name="Fiore M.F."/>
        </authorList>
    </citation>
    <scope>NUCLEOTIDE SEQUENCE [LARGE SCALE GENOMIC DNA]</scope>
    <source>
        <strain evidence="1 2">CENA67</strain>
    </source>
</reference>